<dbReference type="SUPFAM" id="SSF56317">
    <property type="entry name" value="Carbon-nitrogen hydrolase"/>
    <property type="match status" value="1"/>
</dbReference>
<proteinExistence type="predicted"/>
<dbReference type="PANTHER" id="PTHR43674:SF2">
    <property type="entry name" value="BETA-UREIDOPROPIONASE"/>
    <property type="match status" value="1"/>
</dbReference>
<keyword evidence="4" id="KW-1185">Reference proteome</keyword>
<name>A0A6M5Z2G0_9BACT</name>
<dbReference type="GO" id="GO:0016811">
    <property type="term" value="F:hydrolase activity, acting on carbon-nitrogen (but not peptide) bonds, in linear amides"/>
    <property type="evidence" value="ECO:0007669"/>
    <property type="project" value="TreeGrafter"/>
</dbReference>
<evidence type="ECO:0000256" key="1">
    <source>
        <dbReference type="ARBA" id="ARBA00022801"/>
    </source>
</evidence>
<dbReference type="Proteomes" id="UP000503447">
    <property type="component" value="Chromosome"/>
</dbReference>
<dbReference type="RefSeq" id="WP_171475304.1">
    <property type="nucleotide sequence ID" value="NZ_CP053452.2"/>
</dbReference>
<reference evidence="4" key="1">
    <citation type="submission" date="2020-05" db="EMBL/GenBank/DDBJ databases">
        <title>Frigoriglobus tundricola gen. nov., sp. nov., a psychrotolerant cellulolytic planctomycete of the family Gemmataceae with two divergent copies of 16S rRNA gene.</title>
        <authorList>
            <person name="Kulichevskaya I.S."/>
            <person name="Ivanova A.A."/>
            <person name="Naumoff D.G."/>
            <person name="Beletsky A.V."/>
            <person name="Rijpstra W.I.C."/>
            <person name="Sinninghe Damste J.S."/>
            <person name="Mardanov A.V."/>
            <person name="Ravin N.V."/>
            <person name="Dedysh S.N."/>
        </authorList>
    </citation>
    <scope>NUCLEOTIDE SEQUENCE [LARGE SCALE GENOMIC DNA]</scope>
    <source>
        <strain evidence="4">PL17</strain>
    </source>
</reference>
<protein>
    <submittedName>
        <fullName evidence="3">N-carbamoylputrescine amidase</fullName>
    </submittedName>
</protein>
<organism evidence="3 4">
    <name type="scientific">Frigoriglobus tundricola</name>
    <dbReference type="NCBI Taxonomy" id="2774151"/>
    <lineage>
        <taxon>Bacteria</taxon>
        <taxon>Pseudomonadati</taxon>
        <taxon>Planctomycetota</taxon>
        <taxon>Planctomycetia</taxon>
        <taxon>Gemmatales</taxon>
        <taxon>Gemmataceae</taxon>
        <taxon>Frigoriglobus</taxon>
    </lineage>
</organism>
<dbReference type="PANTHER" id="PTHR43674">
    <property type="entry name" value="NITRILASE C965.09-RELATED"/>
    <property type="match status" value="1"/>
</dbReference>
<dbReference type="InterPro" id="IPR036526">
    <property type="entry name" value="C-N_Hydrolase_sf"/>
</dbReference>
<dbReference type="PROSITE" id="PS50263">
    <property type="entry name" value="CN_HYDROLASE"/>
    <property type="match status" value="1"/>
</dbReference>
<sequence length="290" mass="30948">MPNWTVAGVQMNCALGDPPANRAAIVERLHRAADRGAKLVVFPECVLSGYGFDSRAQARAAAEPLPGPGTDAVAAACARLGVWAVFGLLEAAPGDKLYNACALVGPTGFVAGYRKIHLPCLGADRFTDPGDRPFAVHDLGGLNIGMNICFDGSFPESARILTLLGADLVVLPTNWATNARKMAELVSAARGWENHIYYLAVNRVGDESGFRYIGLSSAADYMGNVMHFAPEGEEAIFTIEVDPPAAAQKRVVTCAGAYEIDRVNWRRPELYGPLVENPGAFTGHFNTTRG</sequence>
<keyword evidence="1" id="KW-0378">Hydrolase</keyword>
<accession>A0A6M5Z2G0</accession>
<dbReference type="Gene3D" id="3.60.110.10">
    <property type="entry name" value="Carbon-nitrogen hydrolase"/>
    <property type="match status" value="1"/>
</dbReference>
<gene>
    <name evidence="3" type="ORF">FTUN_8222</name>
</gene>
<dbReference type="InterPro" id="IPR003010">
    <property type="entry name" value="C-N_Hydrolase"/>
</dbReference>
<evidence type="ECO:0000313" key="3">
    <source>
        <dbReference type="EMBL" id="QJX00590.1"/>
    </source>
</evidence>
<dbReference type="EMBL" id="CP053452">
    <property type="protein sequence ID" value="QJX00590.1"/>
    <property type="molecule type" value="Genomic_DNA"/>
</dbReference>
<feature type="domain" description="CN hydrolase" evidence="2">
    <location>
        <begin position="4"/>
        <end position="243"/>
    </location>
</feature>
<dbReference type="InterPro" id="IPR050345">
    <property type="entry name" value="Aliph_Amidase/BUP"/>
</dbReference>
<dbReference type="Pfam" id="PF00795">
    <property type="entry name" value="CN_hydrolase"/>
    <property type="match status" value="1"/>
</dbReference>
<dbReference type="KEGG" id="ftj:FTUN_8222"/>
<evidence type="ECO:0000313" key="4">
    <source>
        <dbReference type="Proteomes" id="UP000503447"/>
    </source>
</evidence>
<dbReference type="AlphaFoldDB" id="A0A6M5Z2G0"/>
<dbReference type="CDD" id="cd07197">
    <property type="entry name" value="nitrilase"/>
    <property type="match status" value="1"/>
</dbReference>
<evidence type="ECO:0000259" key="2">
    <source>
        <dbReference type="PROSITE" id="PS50263"/>
    </source>
</evidence>